<feature type="region of interest" description="Disordered" evidence="1">
    <location>
        <begin position="61"/>
        <end position="83"/>
    </location>
</feature>
<feature type="region of interest" description="Disordered" evidence="1">
    <location>
        <begin position="138"/>
        <end position="168"/>
    </location>
</feature>
<dbReference type="AlphaFoldDB" id="A0A7J8ACA9"/>
<comment type="caution">
    <text evidence="3">The sequence shown here is derived from an EMBL/GenBank/DDBJ whole genome shotgun (WGS) entry which is preliminary data.</text>
</comment>
<dbReference type="PANTHER" id="PTHR39412:SF1">
    <property type="entry name" value="TESTIS-EXPRESSED PROTEIN 46"/>
    <property type="match status" value="1"/>
</dbReference>
<dbReference type="EMBL" id="JACAGB010000002">
    <property type="protein sequence ID" value="KAF6383875.1"/>
    <property type="molecule type" value="Genomic_DNA"/>
</dbReference>
<evidence type="ECO:0000313" key="4">
    <source>
        <dbReference type="Proteomes" id="UP000558488"/>
    </source>
</evidence>
<dbReference type="InterPro" id="IPR038788">
    <property type="entry name" value="TEX46-like"/>
</dbReference>
<dbReference type="Proteomes" id="UP000558488">
    <property type="component" value="Unassembled WGS sequence"/>
</dbReference>
<sequence>MLGDLMSFFRTLHEILDSSGTVGALVAWMISYKPALFGFLFLLLLLSNWLVKYEFKFTPTEPQQENTEKRKTPEAEFNGNCNGNGNAMNTREVERLHACFALQDKILERLMFSEMKLKVLENQMFIVWNKMNHHKRSSRQQMFAARKHRSRRPDSAFSGYSECTSNSP</sequence>
<feature type="transmembrane region" description="Helical" evidence="2">
    <location>
        <begin position="20"/>
        <end position="46"/>
    </location>
</feature>
<gene>
    <name evidence="3" type="ORF">mPipKuh1_017293</name>
</gene>
<evidence type="ECO:0000256" key="1">
    <source>
        <dbReference type="SAM" id="MobiDB-lite"/>
    </source>
</evidence>
<evidence type="ECO:0000313" key="3">
    <source>
        <dbReference type="EMBL" id="KAF6383875.1"/>
    </source>
</evidence>
<keyword evidence="2" id="KW-1133">Transmembrane helix</keyword>
<evidence type="ECO:0000256" key="2">
    <source>
        <dbReference type="SAM" id="Phobius"/>
    </source>
</evidence>
<dbReference type="PANTHER" id="PTHR39412">
    <property type="entry name" value="TESTIS-EXPRESSED PROTEIN 46"/>
    <property type="match status" value="1"/>
</dbReference>
<reference evidence="3 4" key="1">
    <citation type="journal article" date="2020" name="Nature">
        <title>Six reference-quality genomes reveal evolution of bat adaptations.</title>
        <authorList>
            <person name="Jebb D."/>
            <person name="Huang Z."/>
            <person name="Pippel M."/>
            <person name="Hughes G.M."/>
            <person name="Lavrichenko K."/>
            <person name="Devanna P."/>
            <person name="Winkler S."/>
            <person name="Jermiin L.S."/>
            <person name="Skirmuntt E.C."/>
            <person name="Katzourakis A."/>
            <person name="Burkitt-Gray L."/>
            <person name="Ray D.A."/>
            <person name="Sullivan K.A.M."/>
            <person name="Roscito J.G."/>
            <person name="Kirilenko B.M."/>
            <person name="Davalos L.M."/>
            <person name="Corthals A.P."/>
            <person name="Power M.L."/>
            <person name="Jones G."/>
            <person name="Ransome R.D."/>
            <person name="Dechmann D.K.N."/>
            <person name="Locatelli A.G."/>
            <person name="Puechmaille S.J."/>
            <person name="Fedrigo O."/>
            <person name="Jarvis E.D."/>
            <person name="Hiller M."/>
            <person name="Vernes S.C."/>
            <person name="Myers E.W."/>
            <person name="Teeling E.C."/>
        </authorList>
    </citation>
    <scope>NUCLEOTIDE SEQUENCE [LARGE SCALE GENOMIC DNA]</scope>
    <source>
        <strain evidence="3">MPipKuh1</strain>
        <tissue evidence="3">Flight muscle</tissue>
    </source>
</reference>
<dbReference type="Pfam" id="PF17671">
    <property type="entry name" value="DUF5531"/>
    <property type="match status" value="1"/>
</dbReference>
<keyword evidence="4" id="KW-1185">Reference proteome</keyword>
<proteinExistence type="predicted"/>
<keyword evidence="2" id="KW-0472">Membrane</keyword>
<protein>
    <submittedName>
        <fullName evidence="3">Testis expressed 46</fullName>
    </submittedName>
</protein>
<organism evidence="3 4">
    <name type="scientific">Pipistrellus kuhlii</name>
    <name type="common">Kuhl's pipistrelle</name>
    <dbReference type="NCBI Taxonomy" id="59472"/>
    <lineage>
        <taxon>Eukaryota</taxon>
        <taxon>Metazoa</taxon>
        <taxon>Chordata</taxon>
        <taxon>Craniata</taxon>
        <taxon>Vertebrata</taxon>
        <taxon>Euteleostomi</taxon>
        <taxon>Mammalia</taxon>
        <taxon>Eutheria</taxon>
        <taxon>Laurasiatheria</taxon>
        <taxon>Chiroptera</taxon>
        <taxon>Yangochiroptera</taxon>
        <taxon>Vespertilionidae</taxon>
        <taxon>Pipistrellus</taxon>
    </lineage>
</organism>
<keyword evidence="2" id="KW-0812">Transmembrane</keyword>
<accession>A0A7J8ACA9</accession>
<name>A0A7J8ACA9_PIPKU</name>